<gene>
    <name evidence="1" type="ORF">AVEN_166106_1</name>
</gene>
<dbReference type="Proteomes" id="UP000499080">
    <property type="component" value="Unassembled WGS sequence"/>
</dbReference>
<organism evidence="1 2">
    <name type="scientific">Araneus ventricosus</name>
    <name type="common">Orbweaver spider</name>
    <name type="synonym">Epeira ventricosa</name>
    <dbReference type="NCBI Taxonomy" id="182803"/>
    <lineage>
        <taxon>Eukaryota</taxon>
        <taxon>Metazoa</taxon>
        <taxon>Ecdysozoa</taxon>
        <taxon>Arthropoda</taxon>
        <taxon>Chelicerata</taxon>
        <taxon>Arachnida</taxon>
        <taxon>Araneae</taxon>
        <taxon>Araneomorphae</taxon>
        <taxon>Entelegynae</taxon>
        <taxon>Araneoidea</taxon>
        <taxon>Araneidae</taxon>
        <taxon>Araneus</taxon>
    </lineage>
</organism>
<protein>
    <submittedName>
        <fullName evidence="1">Uncharacterized protein</fullName>
    </submittedName>
</protein>
<proteinExistence type="predicted"/>
<name>A0A4Y2FS14_ARAVE</name>
<sequence length="144" mass="16081">MGKIWFFQMYACHFQCLALSLENDIFTEICYLLNCDDKSFGVIGRRGIKTLSLLPISVITVAFTTFVPRDVQSHSNLGALVHPWNYSSLPPSAIAGQSQSYSQTEHLPSRLFDNFLALRGSKKGIELDGTSLSMPERRTDFSGI</sequence>
<reference evidence="1 2" key="1">
    <citation type="journal article" date="2019" name="Sci. Rep.">
        <title>Orb-weaving spider Araneus ventricosus genome elucidates the spidroin gene catalogue.</title>
        <authorList>
            <person name="Kono N."/>
            <person name="Nakamura H."/>
            <person name="Ohtoshi R."/>
            <person name="Moran D.A.P."/>
            <person name="Shinohara A."/>
            <person name="Yoshida Y."/>
            <person name="Fujiwara M."/>
            <person name="Mori M."/>
            <person name="Tomita M."/>
            <person name="Arakawa K."/>
        </authorList>
    </citation>
    <scope>NUCLEOTIDE SEQUENCE [LARGE SCALE GENOMIC DNA]</scope>
</reference>
<accession>A0A4Y2FS14</accession>
<evidence type="ECO:0000313" key="1">
    <source>
        <dbReference type="EMBL" id="GBM43366.1"/>
    </source>
</evidence>
<keyword evidence="2" id="KW-1185">Reference proteome</keyword>
<dbReference type="OrthoDB" id="8300378at2759"/>
<dbReference type="AlphaFoldDB" id="A0A4Y2FS14"/>
<dbReference type="EMBL" id="BGPR01001027">
    <property type="protein sequence ID" value="GBM43366.1"/>
    <property type="molecule type" value="Genomic_DNA"/>
</dbReference>
<evidence type="ECO:0000313" key="2">
    <source>
        <dbReference type="Proteomes" id="UP000499080"/>
    </source>
</evidence>
<comment type="caution">
    <text evidence="1">The sequence shown here is derived from an EMBL/GenBank/DDBJ whole genome shotgun (WGS) entry which is preliminary data.</text>
</comment>